<organism evidence="2 3">
    <name type="scientific">Aciditerrimonas ferrireducens</name>
    <dbReference type="NCBI Taxonomy" id="667306"/>
    <lineage>
        <taxon>Bacteria</taxon>
        <taxon>Bacillati</taxon>
        <taxon>Actinomycetota</taxon>
        <taxon>Acidimicrobiia</taxon>
        <taxon>Acidimicrobiales</taxon>
        <taxon>Acidimicrobiaceae</taxon>
        <taxon>Aciditerrimonas</taxon>
    </lineage>
</organism>
<evidence type="ECO:0000259" key="1">
    <source>
        <dbReference type="Pfam" id="PF03959"/>
    </source>
</evidence>
<reference evidence="2 3" key="1">
    <citation type="submission" date="2024-09" db="EMBL/GenBank/DDBJ databases">
        <authorList>
            <person name="Sun Q."/>
            <person name="Mori K."/>
        </authorList>
    </citation>
    <scope>NUCLEOTIDE SEQUENCE [LARGE SCALE GENOMIC DNA]</scope>
    <source>
        <strain evidence="2 3">JCM 15389</strain>
    </source>
</reference>
<dbReference type="Gene3D" id="3.40.50.1820">
    <property type="entry name" value="alpha/beta hydrolase"/>
    <property type="match status" value="1"/>
</dbReference>
<protein>
    <recommendedName>
        <fullName evidence="1">Serine hydrolase domain-containing protein</fullName>
    </recommendedName>
</protein>
<feature type="domain" description="Serine hydrolase" evidence="1">
    <location>
        <begin position="42"/>
        <end position="136"/>
    </location>
</feature>
<dbReference type="Proteomes" id="UP001589788">
    <property type="component" value="Unassembled WGS sequence"/>
</dbReference>
<accession>A0ABV6C5Y5</accession>
<keyword evidence="3" id="KW-1185">Reference proteome</keyword>
<name>A0ABV6C5Y5_9ACTN</name>
<evidence type="ECO:0000313" key="2">
    <source>
        <dbReference type="EMBL" id="MFC0083106.1"/>
    </source>
</evidence>
<comment type="caution">
    <text evidence="2">The sequence shown here is derived from an EMBL/GenBank/DDBJ whole genome shotgun (WGS) entry which is preliminary data.</text>
</comment>
<sequence length="194" mass="19322">GEEWTVLWQPAELASVAASLEAASENGQPGDGALRGRLVPGVVAVAGHSDGADAAAAAAFNSASRDPLFRAAVVLAGAELASYGGSWFPPTSPPLLVVQGSADPVNPPSDALALYDADQSGPKALLWLEGAGHFQPYEGQGPEEQLVAAATTDFLRWALEGDAGALAALEALGQGADARLSLGGGLGTAAEPVG</sequence>
<gene>
    <name evidence="2" type="ORF">ACFFRE_13305</name>
</gene>
<dbReference type="InterPro" id="IPR029058">
    <property type="entry name" value="AB_hydrolase_fold"/>
</dbReference>
<dbReference type="SUPFAM" id="SSF53474">
    <property type="entry name" value="alpha/beta-Hydrolases"/>
    <property type="match status" value="1"/>
</dbReference>
<evidence type="ECO:0000313" key="3">
    <source>
        <dbReference type="Proteomes" id="UP001589788"/>
    </source>
</evidence>
<dbReference type="EMBL" id="JBHLYQ010000260">
    <property type="protein sequence ID" value="MFC0083106.1"/>
    <property type="molecule type" value="Genomic_DNA"/>
</dbReference>
<proteinExistence type="predicted"/>
<dbReference type="InterPro" id="IPR005645">
    <property type="entry name" value="FSH-like_dom"/>
</dbReference>
<feature type="non-terminal residue" evidence="2">
    <location>
        <position position="1"/>
    </location>
</feature>
<dbReference type="Pfam" id="PF03959">
    <property type="entry name" value="FSH1"/>
    <property type="match status" value="1"/>
</dbReference>